<organism evidence="1 2">
    <name type="scientific">Larimichthys crocea</name>
    <name type="common">Large yellow croaker</name>
    <name type="synonym">Pseudosciaena crocea</name>
    <dbReference type="NCBI Taxonomy" id="215358"/>
    <lineage>
        <taxon>Eukaryota</taxon>
        <taxon>Metazoa</taxon>
        <taxon>Chordata</taxon>
        <taxon>Craniata</taxon>
        <taxon>Vertebrata</taxon>
        <taxon>Euteleostomi</taxon>
        <taxon>Actinopterygii</taxon>
        <taxon>Neopterygii</taxon>
        <taxon>Teleostei</taxon>
        <taxon>Neoteleostei</taxon>
        <taxon>Acanthomorphata</taxon>
        <taxon>Eupercaria</taxon>
        <taxon>Sciaenidae</taxon>
        <taxon>Larimichthys</taxon>
    </lineage>
</organism>
<evidence type="ECO:0000313" key="1">
    <source>
        <dbReference type="EMBL" id="TMS11358.1"/>
    </source>
</evidence>
<evidence type="ECO:0000313" key="2">
    <source>
        <dbReference type="Proteomes" id="UP000793456"/>
    </source>
</evidence>
<dbReference type="EMBL" id="CM011687">
    <property type="protein sequence ID" value="TMS11358.1"/>
    <property type="molecule type" value="Genomic_DNA"/>
</dbReference>
<name>A0ACD3QW42_LARCR</name>
<proteinExistence type="predicted"/>
<gene>
    <name evidence="1" type="ORF">E3U43_020351</name>
</gene>
<reference evidence="1" key="1">
    <citation type="submission" date="2018-11" db="EMBL/GenBank/DDBJ databases">
        <title>The sequence and de novo assembly of Larimichthys crocea genome using PacBio and Hi-C technologies.</title>
        <authorList>
            <person name="Xu P."/>
            <person name="Chen B."/>
            <person name="Zhou Z."/>
            <person name="Ke Q."/>
            <person name="Wu Y."/>
            <person name="Bai H."/>
            <person name="Pu F."/>
        </authorList>
    </citation>
    <scope>NUCLEOTIDE SEQUENCE</scope>
    <source>
        <tissue evidence="1">Muscle</tissue>
    </source>
</reference>
<accession>A0ACD3QW42</accession>
<keyword evidence="2" id="KW-1185">Reference proteome</keyword>
<sequence length="85" mass="9498">MEITVTDDMSIMASDTVTGCPENTMTLQTDEDVSPVQQDLEDVKDRLVTISEQLDLCQSVLNDLKDLSDLLVRKSLQDVTLPQKK</sequence>
<protein>
    <submittedName>
        <fullName evidence="1">Uncharacterized protein</fullName>
    </submittedName>
</protein>
<dbReference type="Proteomes" id="UP000793456">
    <property type="component" value="Chromosome XIV"/>
</dbReference>
<comment type="caution">
    <text evidence="1">The sequence shown here is derived from an EMBL/GenBank/DDBJ whole genome shotgun (WGS) entry which is preliminary data.</text>
</comment>